<evidence type="ECO:0000256" key="14">
    <source>
        <dbReference type="SAM" id="MobiDB-lite"/>
    </source>
</evidence>
<keyword evidence="12" id="KW-0009">Actin-binding</keyword>
<dbReference type="CDD" id="cd06801">
    <property type="entry name" value="PDZ_syntrophin-like"/>
    <property type="match status" value="1"/>
</dbReference>
<feature type="compositionally biased region" description="Low complexity" evidence="14">
    <location>
        <begin position="197"/>
        <end position="206"/>
    </location>
</feature>
<dbReference type="Proteomes" id="UP000663829">
    <property type="component" value="Unassembled WGS sequence"/>
</dbReference>
<dbReference type="PANTHER" id="PTHR10554">
    <property type="entry name" value="SYNTROPHIN"/>
    <property type="match status" value="1"/>
</dbReference>
<keyword evidence="18" id="KW-1185">Reference proteome</keyword>
<comment type="caution">
    <text evidence="16">The sequence shown here is derived from an EMBL/GenBank/DDBJ whole genome shotgun (WGS) entry which is preliminary data.</text>
</comment>
<dbReference type="InterPro" id="IPR036034">
    <property type="entry name" value="PDZ_sf"/>
</dbReference>
<dbReference type="GO" id="GO:0005856">
    <property type="term" value="C:cytoskeleton"/>
    <property type="evidence" value="ECO:0007669"/>
    <property type="project" value="UniProtKB-SubCell"/>
</dbReference>
<keyword evidence="11" id="KW-0472">Membrane</keyword>
<evidence type="ECO:0000256" key="5">
    <source>
        <dbReference type="ARBA" id="ARBA00022490"/>
    </source>
</evidence>
<evidence type="ECO:0000256" key="3">
    <source>
        <dbReference type="ARBA" id="ARBA00004282"/>
    </source>
</evidence>
<dbReference type="GO" id="GO:0005198">
    <property type="term" value="F:structural molecule activity"/>
    <property type="evidence" value="ECO:0007669"/>
    <property type="project" value="InterPro"/>
</dbReference>
<evidence type="ECO:0000256" key="7">
    <source>
        <dbReference type="ARBA" id="ARBA00022737"/>
    </source>
</evidence>
<protein>
    <recommendedName>
        <fullName evidence="15">PDZ domain-containing protein</fullName>
    </recommendedName>
</protein>
<keyword evidence="6" id="KW-0597">Phosphoprotein</keyword>
<feature type="compositionally biased region" description="Polar residues" evidence="14">
    <location>
        <begin position="207"/>
        <end position="222"/>
    </location>
</feature>
<dbReference type="FunFam" id="2.30.42.10:FF:000052">
    <property type="entry name" value="Syntrophin beta 1"/>
    <property type="match status" value="1"/>
</dbReference>
<dbReference type="EMBL" id="CAJNOQ010003307">
    <property type="protein sequence ID" value="CAF1005788.1"/>
    <property type="molecule type" value="Genomic_DNA"/>
</dbReference>
<evidence type="ECO:0000256" key="1">
    <source>
        <dbReference type="ARBA" id="ARBA00004184"/>
    </source>
</evidence>
<feature type="region of interest" description="Disordered" evidence="14">
    <location>
        <begin position="186"/>
        <end position="246"/>
    </location>
</feature>
<keyword evidence="7" id="KW-0677">Repeat</keyword>
<evidence type="ECO:0000256" key="10">
    <source>
        <dbReference type="ARBA" id="ARBA00022949"/>
    </source>
</evidence>
<keyword evidence="8" id="KW-0106">Calcium</keyword>
<name>A0A814H612_9BILA</name>
<dbReference type="Proteomes" id="UP000681722">
    <property type="component" value="Unassembled WGS sequence"/>
</dbReference>
<evidence type="ECO:0000256" key="4">
    <source>
        <dbReference type="ARBA" id="ARBA00010798"/>
    </source>
</evidence>
<proteinExistence type="inferred from homology"/>
<dbReference type="GO" id="GO:0003779">
    <property type="term" value="F:actin binding"/>
    <property type="evidence" value="ECO:0007669"/>
    <property type="project" value="UniProtKB-KW"/>
</dbReference>
<dbReference type="GO" id="GO:0005516">
    <property type="term" value="F:calmodulin binding"/>
    <property type="evidence" value="ECO:0007669"/>
    <property type="project" value="UniProtKB-KW"/>
</dbReference>
<dbReference type="EMBL" id="CAJOBC010003307">
    <property type="protein sequence ID" value="CAF3777108.1"/>
    <property type="molecule type" value="Genomic_DNA"/>
</dbReference>
<dbReference type="PROSITE" id="PS50106">
    <property type="entry name" value="PDZ"/>
    <property type="match status" value="1"/>
</dbReference>
<evidence type="ECO:0000256" key="6">
    <source>
        <dbReference type="ARBA" id="ARBA00022553"/>
    </source>
</evidence>
<feature type="compositionally biased region" description="Low complexity" evidence="14">
    <location>
        <begin position="223"/>
        <end position="232"/>
    </location>
</feature>
<sequence>MTGERTTVELFVRSKWINATIALEDENLFIEYAHNNKREPMAVSSPTSTDNDLITINNNNSSMKTAAESNGNSVAGGDRLPTLSDVPAIDSSKRIVKIVKSDNTGLGISIKGGKENKMPILISKIFSNMPADLTGQLYVGDAILSVNGKDLRDVSHEDAVQILKKAGREVELEVKYLREVTPYFRRQQQRDHHSHHQQQQQQSSQDNLESNISSQTSKMLNNSSEGTSSTTTLDTRKRAGGGSSTSESLLYETKRVSLRLCYVFHRSSNTNDLLVLSSSTSNMTPATAAPSLGSNNGAILDVVLPYAQTCYSIKFLDETSCKKWFHIIHSKISRCLLEILPEIEEHFYVERNANELKALGWLAEQVNTDDNLTSSTIGWRPVFLVLTDTEICFLCCAPVSRQTCREPDTVYSILSTRLVQPSRELLYPSVNVDISLLSLRVGTKFGVVSHMFRVETKADLAYWTKAIGQSIQMAVIRVKEIIFPCKCNNRPCKLFLHYENGFTLYSETVVEEQTNKSTTSGGGNLRLLWQQPFEKLRSSADDNEHLLTLDFHGEEGQAELDFGTSPKPFVFHLHAFLSAKAARIGLTPQ</sequence>
<feature type="domain" description="PDZ" evidence="15">
    <location>
        <begin position="95"/>
        <end position="178"/>
    </location>
</feature>
<dbReference type="PANTHER" id="PTHR10554:SF12">
    <property type="entry name" value="IP02644P"/>
    <property type="match status" value="1"/>
</dbReference>
<evidence type="ECO:0000256" key="11">
    <source>
        <dbReference type="ARBA" id="ARBA00023136"/>
    </source>
</evidence>
<evidence type="ECO:0000256" key="8">
    <source>
        <dbReference type="ARBA" id="ARBA00022837"/>
    </source>
</evidence>
<evidence type="ECO:0000313" key="18">
    <source>
        <dbReference type="Proteomes" id="UP000663829"/>
    </source>
</evidence>
<gene>
    <name evidence="16" type="ORF">GPM918_LOCUS14002</name>
    <name evidence="17" type="ORF">SRO942_LOCUS14002</name>
</gene>
<dbReference type="InterPro" id="IPR001478">
    <property type="entry name" value="PDZ"/>
</dbReference>
<dbReference type="GO" id="GO:0016010">
    <property type="term" value="C:dystrophin-associated glycoprotein complex"/>
    <property type="evidence" value="ECO:0007669"/>
    <property type="project" value="TreeGrafter"/>
</dbReference>
<dbReference type="SUPFAM" id="SSF50156">
    <property type="entry name" value="PDZ domain-like"/>
    <property type="match status" value="1"/>
</dbReference>
<dbReference type="GO" id="GO:0012505">
    <property type="term" value="C:endomembrane system"/>
    <property type="evidence" value="ECO:0007669"/>
    <property type="project" value="UniProtKB-SubCell"/>
</dbReference>
<organism evidence="16 18">
    <name type="scientific">Didymodactylos carnosus</name>
    <dbReference type="NCBI Taxonomy" id="1234261"/>
    <lineage>
        <taxon>Eukaryota</taxon>
        <taxon>Metazoa</taxon>
        <taxon>Spiralia</taxon>
        <taxon>Gnathifera</taxon>
        <taxon>Rotifera</taxon>
        <taxon>Eurotatoria</taxon>
        <taxon>Bdelloidea</taxon>
        <taxon>Philodinida</taxon>
        <taxon>Philodinidae</taxon>
        <taxon>Didymodactylos</taxon>
    </lineage>
</organism>
<evidence type="ECO:0000256" key="12">
    <source>
        <dbReference type="ARBA" id="ARBA00023203"/>
    </source>
</evidence>
<keyword evidence="5" id="KW-0963">Cytoplasm</keyword>
<keyword evidence="9" id="KW-0112">Calmodulin-binding</keyword>
<comment type="similarity">
    <text evidence="4">Belongs to the syntrophin family.</text>
</comment>
<keyword evidence="10" id="KW-0965">Cell junction</keyword>
<dbReference type="InterPro" id="IPR015482">
    <property type="entry name" value="Syntrophin"/>
</dbReference>
<reference evidence="16" key="1">
    <citation type="submission" date="2021-02" db="EMBL/GenBank/DDBJ databases">
        <authorList>
            <person name="Nowell W R."/>
        </authorList>
    </citation>
    <scope>NUCLEOTIDE SEQUENCE</scope>
</reference>
<dbReference type="AlphaFoldDB" id="A0A814H612"/>
<dbReference type="Pfam" id="PF23012">
    <property type="entry name" value="Syntrophin_4th"/>
    <property type="match status" value="1"/>
</dbReference>
<evidence type="ECO:0000256" key="9">
    <source>
        <dbReference type="ARBA" id="ARBA00022860"/>
    </source>
</evidence>
<dbReference type="Gene3D" id="2.30.42.10">
    <property type="match status" value="1"/>
</dbReference>
<dbReference type="Pfam" id="PF00595">
    <property type="entry name" value="PDZ"/>
    <property type="match status" value="1"/>
</dbReference>
<evidence type="ECO:0000256" key="2">
    <source>
        <dbReference type="ARBA" id="ARBA00004245"/>
    </source>
</evidence>
<evidence type="ECO:0000256" key="13">
    <source>
        <dbReference type="ARBA" id="ARBA00023212"/>
    </source>
</evidence>
<evidence type="ECO:0000313" key="17">
    <source>
        <dbReference type="EMBL" id="CAF3777108.1"/>
    </source>
</evidence>
<accession>A0A814H612</accession>
<keyword evidence="13" id="KW-0206">Cytoskeleton</keyword>
<evidence type="ECO:0000259" key="15">
    <source>
        <dbReference type="PROSITE" id="PS50106"/>
    </source>
</evidence>
<dbReference type="OrthoDB" id="409749at2759"/>
<dbReference type="SMART" id="SM00228">
    <property type="entry name" value="PDZ"/>
    <property type="match status" value="1"/>
</dbReference>
<dbReference type="InterPro" id="IPR055108">
    <property type="entry name" value="Syntrophin_4th"/>
</dbReference>
<dbReference type="GO" id="GO:0070161">
    <property type="term" value="C:anchoring junction"/>
    <property type="evidence" value="ECO:0007669"/>
    <property type="project" value="UniProtKB-SubCell"/>
</dbReference>
<evidence type="ECO:0000313" key="16">
    <source>
        <dbReference type="EMBL" id="CAF1005788.1"/>
    </source>
</evidence>
<comment type="subcellular location">
    <subcellularLocation>
        <location evidence="3">Cell junction</location>
    </subcellularLocation>
    <subcellularLocation>
        <location evidence="2">Cytoplasm</location>
        <location evidence="2">Cytoskeleton</location>
    </subcellularLocation>
    <subcellularLocation>
        <location evidence="1">Endomembrane system</location>
        <topology evidence="1">Peripheral membrane protein</topology>
    </subcellularLocation>
</comment>